<feature type="region of interest" description="Disordered" evidence="7">
    <location>
        <begin position="199"/>
        <end position="301"/>
    </location>
</feature>
<name>A0A409YJZ1_9AGAR</name>
<protein>
    <recommendedName>
        <fullName evidence="6">Protein YOP1</fullName>
    </recommendedName>
</protein>
<keyword evidence="9" id="KW-1185">Reference proteome</keyword>
<evidence type="ECO:0000256" key="2">
    <source>
        <dbReference type="ARBA" id="ARBA00008573"/>
    </source>
</evidence>
<dbReference type="EMBL" id="NHTK01001069">
    <property type="protein sequence ID" value="PPR03383.1"/>
    <property type="molecule type" value="Genomic_DNA"/>
</dbReference>
<gene>
    <name evidence="8" type="ORF">CVT24_012508</name>
</gene>
<evidence type="ECO:0000256" key="5">
    <source>
        <dbReference type="ARBA" id="ARBA00023136"/>
    </source>
</evidence>
<dbReference type="GO" id="GO:0016020">
    <property type="term" value="C:membrane"/>
    <property type="evidence" value="ECO:0007669"/>
    <property type="project" value="UniProtKB-SubCell"/>
</dbReference>
<keyword evidence="3" id="KW-0812">Transmembrane</keyword>
<dbReference type="Proteomes" id="UP000284842">
    <property type="component" value="Unassembled WGS sequence"/>
</dbReference>
<keyword evidence="4" id="KW-1133">Transmembrane helix</keyword>
<evidence type="ECO:0000313" key="9">
    <source>
        <dbReference type="Proteomes" id="UP000284842"/>
    </source>
</evidence>
<feature type="region of interest" description="Disordered" evidence="7">
    <location>
        <begin position="149"/>
        <end position="184"/>
    </location>
</feature>
<keyword evidence="5" id="KW-0472">Membrane</keyword>
<evidence type="ECO:0000256" key="7">
    <source>
        <dbReference type="SAM" id="MobiDB-lite"/>
    </source>
</evidence>
<evidence type="ECO:0000256" key="3">
    <source>
        <dbReference type="ARBA" id="ARBA00022692"/>
    </source>
</evidence>
<feature type="compositionally biased region" description="Low complexity" evidence="7">
    <location>
        <begin position="211"/>
        <end position="235"/>
    </location>
</feature>
<comment type="similarity">
    <text evidence="2 6">Belongs to the DP1 family.</text>
</comment>
<feature type="region of interest" description="Disordered" evidence="7">
    <location>
        <begin position="89"/>
        <end position="116"/>
    </location>
</feature>
<dbReference type="STRING" id="181874.A0A409YJZ1"/>
<feature type="compositionally biased region" description="Gly residues" evidence="7">
    <location>
        <begin position="267"/>
        <end position="288"/>
    </location>
</feature>
<feature type="compositionally biased region" description="Polar residues" evidence="7">
    <location>
        <begin position="157"/>
        <end position="168"/>
    </location>
</feature>
<dbReference type="OrthoDB" id="434647at2759"/>
<dbReference type="PANTHER" id="PTHR12300:SF161">
    <property type="entry name" value="RECEPTOR EXPRESSION-ENHANCING PROTEIN"/>
    <property type="match status" value="1"/>
</dbReference>
<organism evidence="8 9">
    <name type="scientific">Panaeolus cyanescens</name>
    <dbReference type="NCBI Taxonomy" id="181874"/>
    <lineage>
        <taxon>Eukaryota</taxon>
        <taxon>Fungi</taxon>
        <taxon>Dikarya</taxon>
        <taxon>Basidiomycota</taxon>
        <taxon>Agaricomycotina</taxon>
        <taxon>Agaricomycetes</taxon>
        <taxon>Agaricomycetidae</taxon>
        <taxon>Agaricales</taxon>
        <taxon>Agaricineae</taxon>
        <taxon>Galeropsidaceae</taxon>
        <taxon>Panaeolus</taxon>
    </lineage>
</organism>
<evidence type="ECO:0000256" key="1">
    <source>
        <dbReference type="ARBA" id="ARBA00004141"/>
    </source>
</evidence>
<reference evidence="8 9" key="1">
    <citation type="journal article" date="2018" name="Evol. Lett.">
        <title>Horizontal gene cluster transfer increased hallucinogenic mushroom diversity.</title>
        <authorList>
            <person name="Reynolds H.T."/>
            <person name="Vijayakumar V."/>
            <person name="Gluck-Thaler E."/>
            <person name="Korotkin H.B."/>
            <person name="Matheny P.B."/>
            <person name="Slot J.C."/>
        </authorList>
    </citation>
    <scope>NUCLEOTIDE SEQUENCE [LARGE SCALE GENOMIC DNA]</scope>
    <source>
        <strain evidence="8 9">2629</strain>
    </source>
</reference>
<accession>A0A409YJZ1</accession>
<comment type="caution">
    <text evidence="8">The sequence shown here is derived from an EMBL/GenBank/DDBJ whole genome shotgun (WGS) entry which is preliminary data.</text>
</comment>
<feature type="compositionally biased region" description="Basic and acidic residues" evidence="7">
    <location>
        <begin position="236"/>
        <end position="252"/>
    </location>
</feature>
<comment type="subcellular location">
    <subcellularLocation>
        <location evidence="1 6">Membrane</location>
        <topology evidence="1 6">Multi-pass membrane protein</topology>
    </subcellularLocation>
</comment>
<dbReference type="Pfam" id="PF03134">
    <property type="entry name" value="TB2_DP1_HVA22"/>
    <property type="match status" value="1"/>
</dbReference>
<evidence type="ECO:0000256" key="6">
    <source>
        <dbReference type="RuleBase" id="RU362006"/>
    </source>
</evidence>
<proteinExistence type="inferred from homology"/>
<dbReference type="PANTHER" id="PTHR12300">
    <property type="entry name" value="HVA22-LIKE PROTEINS"/>
    <property type="match status" value="1"/>
</dbReference>
<dbReference type="InterPro" id="IPR004345">
    <property type="entry name" value="TB2_DP1_HVA22"/>
</dbReference>
<dbReference type="InParanoid" id="A0A409YJZ1"/>
<dbReference type="AlphaFoldDB" id="A0A409YJZ1"/>
<evidence type="ECO:0000256" key="4">
    <source>
        <dbReference type="ARBA" id="ARBA00022989"/>
    </source>
</evidence>
<sequence>MLFSLSSRIVWIPLYTTLKAIFLLYLALPQTQGATYLYTVHLRPFFATHERQIDSTIAEVRGRAYRFIQEKARAVWVAVLGTLSANGDPTAQGAIPQGSRQSGGAPPPPEEAQAGPSALLSSLWGAYGPGIVAGGAALLRQTAAATLPGMGPAVQPSPRQDQSRSNALHTPPGSTILGESLATDPFERRRQLEAELASLPDYTSTSHVPMPAANNPARASNASLTKSSSSSSTQSLRERTNSGRFEEIKENEVVGYDVDDDDIMGGYPTGGPSSGQKGKGGSWFGWGGSTVKPGYDRVKSD</sequence>
<evidence type="ECO:0000313" key="8">
    <source>
        <dbReference type="EMBL" id="PPR03383.1"/>
    </source>
</evidence>